<proteinExistence type="predicted"/>
<evidence type="ECO:0000313" key="2">
    <source>
        <dbReference type="EMBL" id="RNL78051.1"/>
    </source>
</evidence>
<keyword evidence="3" id="KW-1185">Reference proteome</keyword>
<keyword evidence="1" id="KW-0812">Transmembrane</keyword>
<keyword evidence="1" id="KW-0472">Membrane</keyword>
<gene>
    <name evidence="2" type="ORF">ED312_19825</name>
</gene>
<evidence type="ECO:0000256" key="1">
    <source>
        <dbReference type="SAM" id="Phobius"/>
    </source>
</evidence>
<name>A0A3N0DRC3_SINP1</name>
<dbReference type="RefSeq" id="WP_123217771.1">
    <property type="nucleotide sequence ID" value="NZ_RJTM01000138.1"/>
</dbReference>
<feature type="transmembrane region" description="Helical" evidence="1">
    <location>
        <begin position="156"/>
        <end position="179"/>
    </location>
</feature>
<keyword evidence="1" id="KW-1133">Transmembrane helix</keyword>
<dbReference type="OrthoDB" id="1434254at2"/>
<dbReference type="EMBL" id="RJTM01000138">
    <property type="protein sequence ID" value="RNL78051.1"/>
    <property type="molecule type" value="Genomic_DNA"/>
</dbReference>
<reference evidence="2 3" key="1">
    <citation type="submission" date="2018-10" db="EMBL/GenBank/DDBJ databases">
        <title>Sinomicrobium pectinilyticum sp. nov., a pectinase-producing bacterium isolated from alkaline and saline soil, and emended description of the genus Sinomicrobium.</title>
        <authorList>
            <person name="Cheng B."/>
            <person name="Li C."/>
            <person name="Lai Q."/>
            <person name="Du M."/>
            <person name="Shao Z."/>
            <person name="Xu P."/>
            <person name="Yang C."/>
        </authorList>
    </citation>
    <scope>NUCLEOTIDE SEQUENCE [LARGE SCALE GENOMIC DNA]</scope>
    <source>
        <strain evidence="2 3">5DNS001</strain>
    </source>
</reference>
<dbReference type="AlphaFoldDB" id="A0A3N0DRC3"/>
<evidence type="ECO:0008006" key="4">
    <source>
        <dbReference type="Google" id="ProtNLM"/>
    </source>
</evidence>
<comment type="caution">
    <text evidence="2">The sequence shown here is derived from an EMBL/GenBank/DDBJ whole genome shotgun (WGS) entry which is preliminary data.</text>
</comment>
<feature type="transmembrane region" description="Helical" evidence="1">
    <location>
        <begin position="97"/>
        <end position="116"/>
    </location>
</feature>
<evidence type="ECO:0000313" key="3">
    <source>
        <dbReference type="Proteomes" id="UP000267469"/>
    </source>
</evidence>
<protein>
    <recommendedName>
        <fullName evidence="4">DUF2812 domain-containing protein</fullName>
    </recommendedName>
</protein>
<accession>A0A3N0DRC3</accession>
<feature type="transmembrane region" description="Helical" evidence="1">
    <location>
        <begin position="122"/>
        <end position="144"/>
    </location>
</feature>
<dbReference type="Proteomes" id="UP000267469">
    <property type="component" value="Unassembled WGS sequence"/>
</dbReference>
<organism evidence="2 3">
    <name type="scientific">Sinomicrobium pectinilyticum</name>
    <dbReference type="NCBI Taxonomy" id="1084421"/>
    <lineage>
        <taxon>Bacteria</taxon>
        <taxon>Pseudomonadati</taxon>
        <taxon>Bacteroidota</taxon>
        <taxon>Flavobacteriia</taxon>
        <taxon>Flavobacteriales</taxon>
        <taxon>Flavobacteriaceae</taxon>
        <taxon>Sinomicrobium</taxon>
    </lineage>
</organism>
<sequence length="198" mass="22539">MYDQFKADRFDGTTLQALANDLQTAGWEIRVVWKKGAKKRDEYGEGVNFLQLEKNGKWFFRQVRNKGFVRFGNMEKEEEILFLQLLKKYNLYSQPEWGLGIVLSVIYGLLIFFLASSRDEEWMGIGLSIAALCLVSFLTIAYLRSKGEVPEGLYRVSLIFGIAGYVLTALSSLLCLPVMNNIFQNSLYHKVNTAAALP</sequence>